<dbReference type="RefSeq" id="WP_200165228.1">
    <property type="nucleotide sequence ID" value="NZ_CP146369.1"/>
</dbReference>
<evidence type="ECO:0000313" key="3">
    <source>
        <dbReference type="EMBL" id="WWT53580.1"/>
    </source>
</evidence>
<organism evidence="3 4">
    <name type="scientific">Brevundimonas olei</name>
    <dbReference type="NCBI Taxonomy" id="657642"/>
    <lineage>
        <taxon>Bacteria</taxon>
        <taxon>Pseudomonadati</taxon>
        <taxon>Pseudomonadota</taxon>
        <taxon>Alphaproteobacteria</taxon>
        <taxon>Caulobacterales</taxon>
        <taxon>Caulobacteraceae</taxon>
        <taxon>Brevundimonas</taxon>
    </lineage>
</organism>
<keyword evidence="2" id="KW-0732">Signal</keyword>
<proteinExistence type="predicted"/>
<sequence>MKKMLAAGALGVLILGGVAVAQTTGAQNNQPDPSMQTRSSDQMSNQDTATPYNQSSTMGSQNAMQDGSASQWAGERG</sequence>
<dbReference type="Proteomes" id="UP001363460">
    <property type="component" value="Chromosome"/>
</dbReference>
<name>A0ABZ2I7H1_9CAUL</name>
<accession>A0ABZ2I7H1</accession>
<protein>
    <submittedName>
        <fullName evidence="3">Uncharacterized protein</fullName>
    </submittedName>
</protein>
<evidence type="ECO:0000256" key="2">
    <source>
        <dbReference type="SAM" id="SignalP"/>
    </source>
</evidence>
<feature type="compositionally biased region" description="Polar residues" evidence="1">
    <location>
        <begin position="24"/>
        <end position="71"/>
    </location>
</feature>
<feature type="chain" id="PRO_5047117731" evidence="2">
    <location>
        <begin position="22"/>
        <end position="77"/>
    </location>
</feature>
<feature type="signal peptide" evidence="2">
    <location>
        <begin position="1"/>
        <end position="21"/>
    </location>
</feature>
<gene>
    <name evidence="3" type="ORF">V8J38_09915</name>
</gene>
<keyword evidence="4" id="KW-1185">Reference proteome</keyword>
<evidence type="ECO:0000313" key="4">
    <source>
        <dbReference type="Proteomes" id="UP001363460"/>
    </source>
</evidence>
<feature type="region of interest" description="Disordered" evidence="1">
    <location>
        <begin position="24"/>
        <end position="77"/>
    </location>
</feature>
<evidence type="ECO:0000256" key="1">
    <source>
        <dbReference type="SAM" id="MobiDB-lite"/>
    </source>
</evidence>
<reference evidence="3 4" key="1">
    <citation type="submission" date="2024-02" db="EMBL/GenBank/DDBJ databases">
        <title>Distribution and functional of Brevundimonas-related endobacteria within Verticillium dahliae.</title>
        <authorList>
            <person name="Zeng H."/>
        </authorList>
    </citation>
    <scope>NUCLEOTIDE SEQUENCE [LARGE SCALE GENOMIC DNA]</scope>
    <source>
        <strain evidence="3 4">TRM 44200</strain>
    </source>
</reference>
<dbReference type="EMBL" id="CP146369">
    <property type="protein sequence ID" value="WWT53580.1"/>
    <property type="molecule type" value="Genomic_DNA"/>
</dbReference>